<feature type="transmembrane region" description="Helical" evidence="1">
    <location>
        <begin position="59"/>
        <end position="77"/>
    </location>
</feature>
<keyword evidence="1" id="KW-0472">Membrane</keyword>
<protein>
    <submittedName>
        <fullName evidence="2">Uncharacterized protein</fullName>
    </submittedName>
</protein>
<name>A0AAQ3MGA3_VIGMU</name>
<keyword evidence="1" id="KW-0812">Transmembrane</keyword>
<accession>A0AAQ3MGA3</accession>
<gene>
    <name evidence="2" type="ORF">V8G54_036091</name>
</gene>
<dbReference type="EMBL" id="CP144690">
    <property type="protein sequence ID" value="WVY90577.1"/>
    <property type="molecule type" value="Genomic_DNA"/>
</dbReference>
<organism evidence="2 3">
    <name type="scientific">Vigna mungo</name>
    <name type="common">Black gram</name>
    <name type="synonym">Phaseolus mungo</name>
    <dbReference type="NCBI Taxonomy" id="3915"/>
    <lineage>
        <taxon>Eukaryota</taxon>
        <taxon>Viridiplantae</taxon>
        <taxon>Streptophyta</taxon>
        <taxon>Embryophyta</taxon>
        <taxon>Tracheophyta</taxon>
        <taxon>Spermatophyta</taxon>
        <taxon>Magnoliopsida</taxon>
        <taxon>eudicotyledons</taxon>
        <taxon>Gunneridae</taxon>
        <taxon>Pentapetalae</taxon>
        <taxon>rosids</taxon>
        <taxon>fabids</taxon>
        <taxon>Fabales</taxon>
        <taxon>Fabaceae</taxon>
        <taxon>Papilionoideae</taxon>
        <taxon>50 kb inversion clade</taxon>
        <taxon>NPAAA clade</taxon>
        <taxon>indigoferoid/millettioid clade</taxon>
        <taxon>Phaseoleae</taxon>
        <taxon>Vigna</taxon>
    </lineage>
</organism>
<evidence type="ECO:0000256" key="1">
    <source>
        <dbReference type="SAM" id="Phobius"/>
    </source>
</evidence>
<keyword evidence="3" id="KW-1185">Reference proteome</keyword>
<dbReference type="Proteomes" id="UP001374535">
    <property type="component" value="Chromosome 11"/>
</dbReference>
<evidence type="ECO:0000313" key="2">
    <source>
        <dbReference type="EMBL" id="WVY90577.1"/>
    </source>
</evidence>
<evidence type="ECO:0000313" key="3">
    <source>
        <dbReference type="Proteomes" id="UP001374535"/>
    </source>
</evidence>
<feature type="transmembrane region" description="Helical" evidence="1">
    <location>
        <begin position="98"/>
        <end position="117"/>
    </location>
</feature>
<keyword evidence="1" id="KW-1133">Transmembrane helix</keyword>
<reference evidence="2 3" key="1">
    <citation type="journal article" date="2023" name="Life. Sci Alliance">
        <title>Evolutionary insights into 3D genome organization and epigenetic landscape of Vigna mungo.</title>
        <authorList>
            <person name="Junaid A."/>
            <person name="Singh B."/>
            <person name="Bhatia S."/>
        </authorList>
    </citation>
    <scope>NUCLEOTIDE SEQUENCE [LARGE SCALE GENOMIC DNA]</scope>
    <source>
        <strain evidence="2">Urdbean</strain>
    </source>
</reference>
<dbReference type="AlphaFoldDB" id="A0AAQ3MGA3"/>
<proteinExistence type="predicted"/>
<sequence>MRRVGEVETGTLPTQAIESSIKGSCCLLLRVVRAQPYTLTAVWKPNFRHPFPPFSLPHSFVHLAGGTGIVGGECVIARSGRRRGRRRRINSGNGRFHHVYYTRVVVLFIGYVVMIKFRGKLTAEGFI</sequence>